<feature type="region of interest" description="Disordered" evidence="2">
    <location>
        <begin position="176"/>
        <end position="271"/>
    </location>
</feature>
<evidence type="ECO:0000313" key="5">
    <source>
        <dbReference type="EMBL" id="CAL5073400.1"/>
    </source>
</evidence>
<organism evidence="5 6">
    <name type="scientific">Urochloa decumbens</name>
    <dbReference type="NCBI Taxonomy" id="240449"/>
    <lineage>
        <taxon>Eukaryota</taxon>
        <taxon>Viridiplantae</taxon>
        <taxon>Streptophyta</taxon>
        <taxon>Embryophyta</taxon>
        <taxon>Tracheophyta</taxon>
        <taxon>Spermatophyta</taxon>
        <taxon>Magnoliopsida</taxon>
        <taxon>Liliopsida</taxon>
        <taxon>Poales</taxon>
        <taxon>Poaceae</taxon>
        <taxon>PACMAD clade</taxon>
        <taxon>Panicoideae</taxon>
        <taxon>Panicodae</taxon>
        <taxon>Paniceae</taxon>
        <taxon>Melinidinae</taxon>
        <taxon>Urochloa</taxon>
    </lineage>
</organism>
<dbReference type="SMART" id="SM00184">
    <property type="entry name" value="RING"/>
    <property type="match status" value="1"/>
</dbReference>
<feature type="compositionally biased region" description="Polar residues" evidence="2">
    <location>
        <begin position="176"/>
        <end position="185"/>
    </location>
</feature>
<keyword evidence="1" id="KW-0863">Zinc-finger</keyword>
<dbReference type="Gene3D" id="3.30.40.10">
    <property type="entry name" value="Zinc/RING finger domain, C3HC4 (zinc finger)"/>
    <property type="match status" value="1"/>
</dbReference>
<proteinExistence type="predicted"/>
<dbReference type="EMBL" id="OZ075116">
    <property type="protein sequence ID" value="CAL5073399.1"/>
    <property type="molecule type" value="Genomic_DNA"/>
</dbReference>
<feature type="domain" description="RING-type" evidence="3">
    <location>
        <begin position="20"/>
        <end position="68"/>
    </location>
</feature>
<reference evidence="5 6" key="1">
    <citation type="submission" date="2024-10" db="EMBL/GenBank/DDBJ databases">
        <authorList>
            <person name="Ryan C."/>
        </authorList>
    </citation>
    <scope>NUCLEOTIDE SEQUENCE [LARGE SCALE GENOMIC DNA]</scope>
</reference>
<dbReference type="InterPro" id="IPR044274">
    <property type="entry name" value="RFI2"/>
</dbReference>
<evidence type="ECO:0000313" key="6">
    <source>
        <dbReference type="Proteomes" id="UP001497457"/>
    </source>
</evidence>
<sequence length="271" mass="28842">MAESEAMNLNATAPPEPVLCSICQDPVVLPPSEGARAVALLKCNHSFHLDCIGSAFNARGTMQCPNCRDTEEGDWLSANSFQPSTDSSSHFGNGVTWGRSYPVSNFLAQSPIGGSIPISSDIEGGPTADLSSVQVSGGTEPRNEIEHPHFAALRMVHLAHRHTNPFGVDVQRYIGSSQQRSTQPAPRSRGTYVASGHGLRGRVIQQTVSPATRSTPYPPPTSIRVRPWALSMASSSVAAEDMESHHPGAVAANVQSSGIPNQDKASRRDQP</sequence>
<dbReference type="InterPro" id="IPR001841">
    <property type="entry name" value="Znf_RING"/>
</dbReference>
<dbReference type="Proteomes" id="UP001497457">
    <property type="component" value="Chromosome 6rd"/>
</dbReference>
<feature type="compositionally biased region" description="Polar residues" evidence="2">
    <location>
        <begin position="204"/>
        <end position="215"/>
    </location>
</feature>
<dbReference type="Pfam" id="PF13639">
    <property type="entry name" value="zf-RING_2"/>
    <property type="match status" value="1"/>
</dbReference>
<dbReference type="SUPFAM" id="SSF57850">
    <property type="entry name" value="RING/U-box"/>
    <property type="match status" value="1"/>
</dbReference>
<accession>A0ABC9FEM5</accession>
<keyword evidence="1" id="KW-0479">Metal-binding</keyword>
<dbReference type="GO" id="GO:0008270">
    <property type="term" value="F:zinc ion binding"/>
    <property type="evidence" value="ECO:0007669"/>
    <property type="project" value="UniProtKB-KW"/>
</dbReference>
<keyword evidence="6" id="KW-1185">Reference proteome</keyword>
<evidence type="ECO:0000259" key="3">
    <source>
        <dbReference type="PROSITE" id="PS50089"/>
    </source>
</evidence>
<dbReference type="PANTHER" id="PTHR46798:SF3">
    <property type="entry name" value="RING FINGER FAMILY PROTEIN"/>
    <property type="match status" value="1"/>
</dbReference>
<evidence type="ECO:0000256" key="1">
    <source>
        <dbReference type="PROSITE-ProRule" id="PRU00175"/>
    </source>
</evidence>
<dbReference type="CDD" id="cd16448">
    <property type="entry name" value="RING-H2"/>
    <property type="match status" value="1"/>
</dbReference>
<evidence type="ECO:0000256" key="2">
    <source>
        <dbReference type="SAM" id="MobiDB-lite"/>
    </source>
</evidence>
<protein>
    <recommendedName>
        <fullName evidence="3">RING-type domain-containing protein</fullName>
    </recommendedName>
</protein>
<gene>
    <name evidence="4" type="ORF">URODEC1_LOCUS104582</name>
    <name evidence="5" type="ORF">URODEC1_LOCUS104583</name>
</gene>
<dbReference type="PANTHER" id="PTHR46798">
    <property type="entry name" value="OS09G0511500 PROTEIN"/>
    <property type="match status" value="1"/>
</dbReference>
<dbReference type="EMBL" id="OZ075116">
    <property type="protein sequence ID" value="CAL5073400.1"/>
    <property type="molecule type" value="Genomic_DNA"/>
</dbReference>
<dbReference type="AlphaFoldDB" id="A0ABC9FEM5"/>
<dbReference type="InterPro" id="IPR013083">
    <property type="entry name" value="Znf_RING/FYVE/PHD"/>
</dbReference>
<name>A0ABC9FEM5_9POAL</name>
<dbReference type="PROSITE" id="PS50089">
    <property type="entry name" value="ZF_RING_2"/>
    <property type="match status" value="1"/>
</dbReference>
<evidence type="ECO:0000313" key="4">
    <source>
        <dbReference type="EMBL" id="CAL5073399.1"/>
    </source>
</evidence>
<keyword evidence="1" id="KW-0862">Zinc</keyword>